<dbReference type="RefSeq" id="WP_209811945.1">
    <property type="nucleotide sequence ID" value="NZ_JAGGKT010000014.1"/>
</dbReference>
<dbReference type="EMBL" id="JAGGKT010000014">
    <property type="protein sequence ID" value="MBP1933932.1"/>
    <property type="molecule type" value="Genomic_DNA"/>
</dbReference>
<accession>A0ABS4GUJ2</accession>
<organism evidence="1 2">
    <name type="scientific">Ammoniphilus resinae</name>
    <dbReference type="NCBI Taxonomy" id="861532"/>
    <lineage>
        <taxon>Bacteria</taxon>
        <taxon>Bacillati</taxon>
        <taxon>Bacillota</taxon>
        <taxon>Bacilli</taxon>
        <taxon>Bacillales</taxon>
        <taxon>Paenibacillaceae</taxon>
        <taxon>Aneurinibacillus group</taxon>
        <taxon>Ammoniphilus</taxon>
    </lineage>
</organism>
<name>A0ABS4GUJ2_9BACL</name>
<gene>
    <name evidence="1" type="ORF">J2Z37_003949</name>
</gene>
<sequence length="117" mass="14092">MDLNQQLEQLRYAIFIGQDPSQLDNMLTQEEYTEHYESQLERDPAAERRLLVEYSKPLLAVYRKEMEQIAKIEQSLSGDDQPISFSDEEVMEELYDEMMNLETEEEWNSFKRRFVKE</sequence>
<evidence type="ECO:0000313" key="1">
    <source>
        <dbReference type="EMBL" id="MBP1933932.1"/>
    </source>
</evidence>
<dbReference type="Proteomes" id="UP001519343">
    <property type="component" value="Unassembled WGS sequence"/>
</dbReference>
<protein>
    <submittedName>
        <fullName evidence="1">Uncharacterized protein</fullName>
    </submittedName>
</protein>
<evidence type="ECO:0000313" key="2">
    <source>
        <dbReference type="Proteomes" id="UP001519343"/>
    </source>
</evidence>
<proteinExistence type="predicted"/>
<reference evidence="1 2" key="1">
    <citation type="submission" date="2021-03" db="EMBL/GenBank/DDBJ databases">
        <title>Genomic Encyclopedia of Type Strains, Phase IV (KMG-IV): sequencing the most valuable type-strain genomes for metagenomic binning, comparative biology and taxonomic classification.</title>
        <authorList>
            <person name="Goeker M."/>
        </authorList>
    </citation>
    <scope>NUCLEOTIDE SEQUENCE [LARGE SCALE GENOMIC DNA]</scope>
    <source>
        <strain evidence="1 2">DSM 24738</strain>
    </source>
</reference>
<comment type="caution">
    <text evidence="1">The sequence shown here is derived from an EMBL/GenBank/DDBJ whole genome shotgun (WGS) entry which is preliminary data.</text>
</comment>
<keyword evidence="2" id="KW-1185">Reference proteome</keyword>